<dbReference type="Proteomes" id="UP000288291">
    <property type="component" value="Unassembled WGS sequence"/>
</dbReference>
<comment type="caution">
    <text evidence="1">The sequence shown here is derived from an EMBL/GenBank/DDBJ whole genome shotgun (WGS) entry which is preliminary data.</text>
</comment>
<sequence length="104" mass="12614">MYNPQDSHQFFEIYDNHDVLVCRWTMDQIDRKDGTVWVMNHFFYNPTTASKESMPFLLDDEMQTALSIAQETKLPIWPLDPMIIAYFKQHPEFHQIWYHKPYSI</sequence>
<dbReference type="EMBL" id="RXIA01000012">
    <property type="protein sequence ID" value="RVU70827.1"/>
    <property type="molecule type" value="Genomic_DNA"/>
</dbReference>
<dbReference type="RefSeq" id="WP_103660791.1">
    <property type="nucleotide sequence ID" value="NZ_ML136880.1"/>
</dbReference>
<proteinExistence type="predicted"/>
<evidence type="ECO:0000313" key="2">
    <source>
        <dbReference type="Proteomes" id="UP000288291"/>
    </source>
</evidence>
<gene>
    <name evidence="1" type="ORF">EJK17_05380</name>
</gene>
<organism evidence="1 2">
    <name type="scientific">Lactobacillus xujianguonis</name>
    <dbReference type="NCBI Taxonomy" id="2495899"/>
    <lineage>
        <taxon>Bacteria</taxon>
        <taxon>Bacillati</taxon>
        <taxon>Bacillota</taxon>
        <taxon>Bacilli</taxon>
        <taxon>Lactobacillales</taxon>
        <taxon>Lactobacillaceae</taxon>
        <taxon>Lactobacillus</taxon>
    </lineage>
</organism>
<keyword evidence="2" id="KW-1185">Reference proteome</keyword>
<reference evidence="1 2" key="1">
    <citation type="submission" date="2018-12" db="EMBL/GenBank/DDBJ databases">
        <authorList>
            <person name="Meng J."/>
        </authorList>
    </citation>
    <scope>NUCLEOTIDE SEQUENCE [LARGE SCALE GENOMIC DNA]</scope>
    <source>
        <strain evidence="1 2">HT111-2</strain>
    </source>
</reference>
<name>A0A437SVG2_9LACO</name>
<protein>
    <recommendedName>
        <fullName evidence="3">N-acetyltransferase</fullName>
    </recommendedName>
</protein>
<accession>A0A437SVG2</accession>
<evidence type="ECO:0008006" key="3">
    <source>
        <dbReference type="Google" id="ProtNLM"/>
    </source>
</evidence>
<evidence type="ECO:0000313" key="1">
    <source>
        <dbReference type="EMBL" id="RVU70827.1"/>
    </source>
</evidence>
<dbReference type="AlphaFoldDB" id="A0A437SVG2"/>